<dbReference type="OrthoDB" id="6435958at2759"/>
<feature type="domain" description="Synaptonemal complex protein 2 Spt16M-like" evidence="2">
    <location>
        <begin position="214"/>
        <end position="334"/>
    </location>
</feature>
<gene>
    <name evidence="3" type="primary">SYCP2</name>
    <name evidence="3" type="ORF">NPIL_266711</name>
</gene>
<dbReference type="EMBL" id="BMAW01027093">
    <property type="protein sequence ID" value="GFU00389.1"/>
    <property type="molecule type" value="Genomic_DNA"/>
</dbReference>
<feature type="region of interest" description="Disordered" evidence="1">
    <location>
        <begin position="864"/>
        <end position="884"/>
    </location>
</feature>
<feature type="compositionally biased region" description="Polar residues" evidence="1">
    <location>
        <begin position="1035"/>
        <end position="1069"/>
    </location>
</feature>
<feature type="compositionally biased region" description="Basic residues" evidence="1">
    <location>
        <begin position="683"/>
        <end position="692"/>
    </location>
</feature>
<dbReference type="Pfam" id="PF18584">
    <property type="entry name" value="SYCP2_SLD"/>
    <property type="match status" value="1"/>
</dbReference>
<dbReference type="Proteomes" id="UP000887013">
    <property type="component" value="Unassembled WGS sequence"/>
</dbReference>
<comment type="caution">
    <text evidence="3">The sequence shown here is derived from an EMBL/GenBank/DDBJ whole genome shotgun (WGS) entry which is preliminary data.</text>
</comment>
<dbReference type="PANTHER" id="PTHR15607">
    <property type="entry name" value="SYNAPTONEMAL COMPLEX PROTEIN-RELATED"/>
    <property type="match status" value="1"/>
</dbReference>
<dbReference type="PANTHER" id="PTHR15607:SF18">
    <property type="entry name" value="SYNAPTONEMAL COMPLEX PROTEIN 2-LIKE ISOFORM X1"/>
    <property type="match status" value="1"/>
</dbReference>
<evidence type="ECO:0000256" key="1">
    <source>
        <dbReference type="SAM" id="MobiDB-lite"/>
    </source>
</evidence>
<dbReference type="InterPro" id="IPR024835">
    <property type="entry name" value="SYCP2-like"/>
</dbReference>
<dbReference type="InterPro" id="IPR040560">
    <property type="entry name" value="SYCP2_SLD"/>
</dbReference>
<evidence type="ECO:0000259" key="2">
    <source>
        <dbReference type="Pfam" id="PF18584"/>
    </source>
</evidence>
<organism evidence="3 4">
    <name type="scientific">Nephila pilipes</name>
    <name type="common">Giant wood spider</name>
    <name type="synonym">Nephila maculata</name>
    <dbReference type="NCBI Taxonomy" id="299642"/>
    <lineage>
        <taxon>Eukaryota</taxon>
        <taxon>Metazoa</taxon>
        <taxon>Ecdysozoa</taxon>
        <taxon>Arthropoda</taxon>
        <taxon>Chelicerata</taxon>
        <taxon>Arachnida</taxon>
        <taxon>Araneae</taxon>
        <taxon>Araneomorphae</taxon>
        <taxon>Entelegynae</taxon>
        <taxon>Araneoidea</taxon>
        <taxon>Nephilidae</taxon>
        <taxon>Nephila</taxon>
    </lineage>
</organism>
<feature type="region of interest" description="Disordered" evidence="1">
    <location>
        <begin position="1028"/>
        <end position="1069"/>
    </location>
</feature>
<accession>A0A8X6U7K6</accession>
<evidence type="ECO:0000313" key="4">
    <source>
        <dbReference type="Proteomes" id="UP000887013"/>
    </source>
</evidence>
<feature type="region of interest" description="Disordered" evidence="1">
    <location>
        <begin position="1382"/>
        <end position="1403"/>
    </location>
</feature>
<evidence type="ECO:0000313" key="3">
    <source>
        <dbReference type="EMBL" id="GFU00389.1"/>
    </source>
</evidence>
<sequence>MASQSFDEVLENAFLDGDCTTLFNFFVEKSNDDYQNYSINKINFIASNLSSLPENEVAITNILSILMELNGVLEFNFEQISILVKYVLLLITDETSPLGIVKRAAHILNTYFSNTSIIDWLKNDESLEGSLQILGRKIPIIGDYECQTFIFEALCRFITDDENKIKWAHAWFPDDKTRSLFLNLNPPQFEMDCRKVLNHINRNEQNPRTYAFVATSVYFGSFEVKKPYGQDFWIDFNYDSQSISFFCSEFGPDLLYDNSASWETVLISSDVVDYYSVQNKRIMKSKELCISLKCKCDELLPVEYPIYPQFQTNLVRITFWSFLDISQPLEKIFGKPVDLANECTESQEKNSVSRNCRKVSNSADVLSIQKETGDRMDTRKVSHSSILEISEEKKQQERNNRRVSESADVIHLFDTNKEEQTDSCNLLKIDSCKQKKDSLCKRKVSYSSMNLKESDDESDFQINGIKKHSKVKQTHPPTDKHSVNVEKLIIEREIEYYQHQDIQKHQNVEKSFNISNSVKKSSNASCIISLKSDDSLSNVDEQIELNASESELNCEKNVFCQTNNLLLNKVLSNINETQSLNLSQRRKMLKIDGNNQIKGKNCIFDYPETLTSSNEEKNPLCKDLKTRKNVDDLNISLEIEKANVSAKENSDSQNFMEVKNSVRKISQSFSDLEETCISPTPVNKRKTSRKTNKLISKPHNDYIISENHNFDKNPTNINKEEHKIPNKITDDNNKKNLKNSNSEPYNDKDVSPNSRQKKIRLYNINKDPVYDVPPHQKKRLNDNIKKNYSPLVKPFHTDQYQKVLSNSTETNNEDTCKIKESVNILHKKPSDLLIAENNLHPTLSNFENILSNEGEELESIVPVNEEKSSKEDKSENGHLINKKSVCNEPKQKKLKIYHDSDSDYSVGRKLKRKTCDIEKEAISQPLSVKKPRRAALRAMKKNKTILEQKTSEKGSEISNFDQLPESSVLNFDKIEENICTPATKPVKKQRLKNKSVFMTDTETGSSEVSWFGQKRSYLFETPKKCYSSRKKNKQEANNSYSNQRMYKSRNVNSGSKKNQNSVSLLSETELNPKNTLSDLENYELLIERKSDYKSASHLNQDYLGTTETIWNALEAYDFEKKSDSENNQVYSNIDARMHKTSNYSFEKEFDVQNLGGNDYFTRETITQAEIISENLRPNVTNVLNMNKVHLKQSTSKETKSRNAELTSPEKNLNVDFRIESVSEQLSLSSSTKKRKSVDFSAFNEGVKKMKKNYNVAHNISLDTITNSENNCNTYEHLTGNGSLLLASNNSCNLIYHLSKTPNNHFPNVPISLETRLKESPIVSKSNRSDLLKNKLLKKKYELDNYIPVKNIWGILSQESLCSLDNEINGKKLHMQRFLESLSGESNSPKDVTQNDNGKNNSSIFKESSNEIMKHSNFEEDETPFVKNYIHSEKNNKQFTSIYDSKSSLCSLNTRGASEKEIEKLPLLDNNSNYWSIEEKTNNCKKIRKNKEKNGSKPFTILNLLVGEVNNLTRRLLGTLQKYSRDFAVKVASLRENILVTASALISEDSELAQKDLKNLAITCKQSRIHVEKSLKKILSVGQEYFEAEKRHDHKMKQLHRKAVKKYAARIKIARKIATKALEETVISKTNAFLKNIVKKIDHI</sequence>
<keyword evidence="4" id="KW-1185">Reference proteome</keyword>
<proteinExistence type="predicted"/>
<name>A0A8X6U7K6_NEPPI</name>
<feature type="compositionally biased region" description="Basic and acidic residues" evidence="1">
    <location>
        <begin position="864"/>
        <end position="876"/>
    </location>
</feature>
<feature type="region of interest" description="Disordered" evidence="1">
    <location>
        <begin position="678"/>
        <end position="756"/>
    </location>
</feature>
<feature type="compositionally biased region" description="Basic and acidic residues" evidence="1">
    <location>
        <begin position="718"/>
        <end position="734"/>
    </location>
</feature>
<protein>
    <submittedName>
        <fullName evidence="3">Synaptonemal complex protein 2</fullName>
    </submittedName>
</protein>
<reference evidence="3" key="1">
    <citation type="submission" date="2020-08" db="EMBL/GenBank/DDBJ databases">
        <title>Multicomponent nature underlies the extraordinary mechanical properties of spider dragline silk.</title>
        <authorList>
            <person name="Kono N."/>
            <person name="Nakamura H."/>
            <person name="Mori M."/>
            <person name="Yoshida Y."/>
            <person name="Ohtoshi R."/>
            <person name="Malay A.D."/>
            <person name="Moran D.A.P."/>
            <person name="Tomita M."/>
            <person name="Numata K."/>
            <person name="Arakawa K."/>
        </authorList>
    </citation>
    <scope>NUCLEOTIDE SEQUENCE</scope>
</reference>